<evidence type="ECO:0008006" key="3">
    <source>
        <dbReference type="Google" id="ProtNLM"/>
    </source>
</evidence>
<gene>
    <name evidence="1" type="ORF">HPB48_022423</name>
</gene>
<dbReference type="VEuPathDB" id="VectorBase:HLOH_046267"/>
<organism evidence="1 2">
    <name type="scientific">Haemaphysalis longicornis</name>
    <name type="common">Bush tick</name>
    <dbReference type="NCBI Taxonomy" id="44386"/>
    <lineage>
        <taxon>Eukaryota</taxon>
        <taxon>Metazoa</taxon>
        <taxon>Ecdysozoa</taxon>
        <taxon>Arthropoda</taxon>
        <taxon>Chelicerata</taxon>
        <taxon>Arachnida</taxon>
        <taxon>Acari</taxon>
        <taxon>Parasitiformes</taxon>
        <taxon>Ixodida</taxon>
        <taxon>Ixodoidea</taxon>
        <taxon>Ixodidae</taxon>
        <taxon>Haemaphysalinae</taxon>
        <taxon>Haemaphysalis</taxon>
    </lineage>
</organism>
<sequence>MGDGDKIKSLRLRTNLFPTRTFSNKYAADPITRLCRRCGQKEETAFHILQECTFVQAPRCSRHNYIEAQITAKLRKRHPSAIVSSERLIIDRDGVRLRPDIVLDLSERVYVLDVAVA</sequence>
<dbReference type="EMBL" id="JABSTR010000005">
    <property type="protein sequence ID" value="KAH9371641.1"/>
    <property type="molecule type" value="Genomic_DNA"/>
</dbReference>
<proteinExistence type="predicted"/>
<accession>A0A9J6GA75</accession>
<dbReference type="AlphaFoldDB" id="A0A9J6GA75"/>
<dbReference type="OrthoDB" id="6432781at2759"/>
<keyword evidence="2" id="KW-1185">Reference proteome</keyword>
<protein>
    <recommendedName>
        <fullName evidence="3">Reverse transcriptase</fullName>
    </recommendedName>
</protein>
<reference evidence="1 2" key="1">
    <citation type="journal article" date="2020" name="Cell">
        <title>Large-Scale Comparative Analyses of Tick Genomes Elucidate Their Genetic Diversity and Vector Capacities.</title>
        <authorList>
            <consortium name="Tick Genome and Microbiome Consortium (TIGMIC)"/>
            <person name="Jia N."/>
            <person name="Wang J."/>
            <person name="Shi W."/>
            <person name="Du L."/>
            <person name="Sun Y."/>
            <person name="Zhan W."/>
            <person name="Jiang J.F."/>
            <person name="Wang Q."/>
            <person name="Zhang B."/>
            <person name="Ji P."/>
            <person name="Bell-Sakyi L."/>
            <person name="Cui X.M."/>
            <person name="Yuan T.T."/>
            <person name="Jiang B.G."/>
            <person name="Yang W.F."/>
            <person name="Lam T.T."/>
            <person name="Chang Q.C."/>
            <person name="Ding S.J."/>
            <person name="Wang X.J."/>
            <person name="Zhu J.G."/>
            <person name="Ruan X.D."/>
            <person name="Zhao L."/>
            <person name="Wei J.T."/>
            <person name="Ye R.Z."/>
            <person name="Que T.C."/>
            <person name="Du C.H."/>
            <person name="Zhou Y.H."/>
            <person name="Cheng J.X."/>
            <person name="Dai P.F."/>
            <person name="Guo W.B."/>
            <person name="Han X.H."/>
            <person name="Huang E.J."/>
            <person name="Li L.F."/>
            <person name="Wei W."/>
            <person name="Gao Y.C."/>
            <person name="Liu J.Z."/>
            <person name="Shao H.Z."/>
            <person name="Wang X."/>
            <person name="Wang C.C."/>
            <person name="Yang T.C."/>
            <person name="Huo Q.B."/>
            <person name="Li W."/>
            <person name="Chen H.Y."/>
            <person name="Chen S.E."/>
            <person name="Zhou L.G."/>
            <person name="Ni X.B."/>
            <person name="Tian J.H."/>
            <person name="Sheng Y."/>
            <person name="Liu T."/>
            <person name="Pan Y.S."/>
            <person name="Xia L.Y."/>
            <person name="Li J."/>
            <person name="Zhao F."/>
            <person name="Cao W.C."/>
        </authorList>
    </citation>
    <scope>NUCLEOTIDE SEQUENCE [LARGE SCALE GENOMIC DNA]</scope>
    <source>
        <strain evidence="1">HaeL-2018</strain>
    </source>
</reference>
<dbReference type="Proteomes" id="UP000821853">
    <property type="component" value="Chromosome 3"/>
</dbReference>
<name>A0A9J6GA75_HAELO</name>
<comment type="caution">
    <text evidence="1">The sequence shown here is derived from an EMBL/GenBank/DDBJ whole genome shotgun (WGS) entry which is preliminary data.</text>
</comment>
<evidence type="ECO:0000313" key="2">
    <source>
        <dbReference type="Proteomes" id="UP000821853"/>
    </source>
</evidence>
<evidence type="ECO:0000313" key="1">
    <source>
        <dbReference type="EMBL" id="KAH9371641.1"/>
    </source>
</evidence>